<evidence type="ECO:0000313" key="2">
    <source>
        <dbReference type="EMBL" id="SQA65465.1"/>
    </source>
</evidence>
<proteinExistence type="predicted"/>
<name>A0AB38G2K6_9ENTR</name>
<dbReference type="RefSeq" id="WP_025203219.1">
    <property type="nucleotide sequence ID" value="NZ_UAVL01000021.1"/>
</dbReference>
<feature type="chain" id="PRO_5044243926" description="DUF2541 family protein" evidence="1">
    <location>
        <begin position="21"/>
        <end position="120"/>
    </location>
</feature>
<comment type="caution">
    <text evidence="2">The sequence shown here is derived from an EMBL/GenBank/DDBJ whole genome shotgun (WGS) entry which is preliminary data.</text>
</comment>
<dbReference type="AlphaFoldDB" id="A0AB38G2K6"/>
<accession>A0AB38G2K6</accession>
<protein>
    <recommendedName>
        <fullName evidence="4">DUF2541 family protein</fullName>
    </recommendedName>
</protein>
<keyword evidence="1" id="KW-0732">Signal</keyword>
<sequence>MKIKQWLLPVLLAVSAPLLAAQPQPDIKVETFNKVHPAGTRYVTVVVTARDDGVMVKNIVVNRGNCRIANQKYLYSSNKETILPATLRYGQSVEVSFYNNCVASEVDVTTSKGGWQYTYH</sequence>
<gene>
    <name evidence="2" type="ORF">NCTC11967_04496</name>
</gene>
<organism evidence="2 3">
    <name type="scientific">Yokenella regensburgei</name>
    <dbReference type="NCBI Taxonomy" id="158877"/>
    <lineage>
        <taxon>Bacteria</taxon>
        <taxon>Pseudomonadati</taxon>
        <taxon>Pseudomonadota</taxon>
        <taxon>Gammaproteobacteria</taxon>
        <taxon>Enterobacterales</taxon>
        <taxon>Enterobacteriaceae</taxon>
        <taxon>Yokenella</taxon>
    </lineage>
</organism>
<evidence type="ECO:0008006" key="4">
    <source>
        <dbReference type="Google" id="ProtNLM"/>
    </source>
</evidence>
<reference evidence="2 3" key="1">
    <citation type="submission" date="2018-06" db="EMBL/GenBank/DDBJ databases">
        <authorList>
            <consortium name="Pathogen Informatics"/>
            <person name="Doyle S."/>
        </authorList>
    </citation>
    <scope>NUCLEOTIDE SEQUENCE [LARGE SCALE GENOMIC DNA]</scope>
    <source>
        <strain evidence="2 3">NCTC11967</strain>
    </source>
</reference>
<dbReference type="Proteomes" id="UP000251313">
    <property type="component" value="Unassembled WGS sequence"/>
</dbReference>
<feature type="signal peptide" evidence="1">
    <location>
        <begin position="1"/>
        <end position="20"/>
    </location>
</feature>
<evidence type="ECO:0000256" key="1">
    <source>
        <dbReference type="SAM" id="SignalP"/>
    </source>
</evidence>
<dbReference type="EMBL" id="UAVL01000021">
    <property type="protein sequence ID" value="SQA65465.1"/>
    <property type="molecule type" value="Genomic_DNA"/>
</dbReference>
<evidence type="ECO:0000313" key="3">
    <source>
        <dbReference type="Proteomes" id="UP000251313"/>
    </source>
</evidence>